<accession>A0A163IYX7</accession>
<reference evidence="1" key="1">
    <citation type="submission" date="2016-04" db="EMBL/GenBank/DDBJ databases">
        <authorList>
            <person name="Evans L.H."/>
            <person name="Alamgir A."/>
            <person name="Owens N."/>
            <person name="Weber N.D."/>
            <person name="Virtaneva K."/>
            <person name="Barbian K."/>
            <person name="Babar A."/>
            <person name="Rosenke K."/>
        </authorList>
    </citation>
    <scope>NUCLEOTIDE SEQUENCE [LARGE SCALE GENOMIC DNA]</scope>
    <source>
        <strain evidence="1">CBS 101.48</strain>
    </source>
</reference>
<keyword evidence="2" id="KW-1185">Reference proteome</keyword>
<sequence>MAQGLTFDMDSVALARHGISGRLESWWFGTFKKTKTIGLHKNALTYPLVMIFVMHESLGVTQDRRKLTLYDKSYSKLSFFSRPGYSTVVYCGSYWNRGRFLSCGEDDVGFDLLSFSLRTHRLV</sequence>
<name>A0A163IYX7_ABSGL</name>
<dbReference type="EMBL" id="LT550695">
    <property type="protein sequence ID" value="SAL96155.1"/>
    <property type="molecule type" value="Genomic_DNA"/>
</dbReference>
<proteinExistence type="predicted"/>
<evidence type="ECO:0000313" key="1">
    <source>
        <dbReference type="EMBL" id="SAL96155.1"/>
    </source>
</evidence>
<evidence type="ECO:0000313" key="2">
    <source>
        <dbReference type="Proteomes" id="UP000078561"/>
    </source>
</evidence>
<organism evidence="1">
    <name type="scientific">Absidia glauca</name>
    <name type="common">Pin mould</name>
    <dbReference type="NCBI Taxonomy" id="4829"/>
    <lineage>
        <taxon>Eukaryota</taxon>
        <taxon>Fungi</taxon>
        <taxon>Fungi incertae sedis</taxon>
        <taxon>Mucoromycota</taxon>
        <taxon>Mucoromycotina</taxon>
        <taxon>Mucoromycetes</taxon>
        <taxon>Mucorales</taxon>
        <taxon>Cunninghamellaceae</taxon>
        <taxon>Absidia</taxon>
    </lineage>
</organism>
<gene>
    <name evidence="1" type="primary">ABSGL_01528.1 scaffold 1637</name>
</gene>
<dbReference type="Proteomes" id="UP000078561">
    <property type="component" value="Unassembled WGS sequence"/>
</dbReference>
<protein>
    <submittedName>
        <fullName evidence="1">Uncharacterized protein</fullName>
    </submittedName>
</protein>
<dbReference type="InParanoid" id="A0A163IYX7"/>
<dbReference type="AlphaFoldDB" id="A0A163IYX7"/>